<sequence>MQYTEVMVRYGELSTKGKNRKDFIGRLAGNVEKVLADLENVKIYPKHDRMHIVLNGASFEEVDRRLKKVFGIQTYSPVIRTEKTLEAIKKTALEIMQAVYKSGMTFKVNTKRADHHFEYDTNQLNLMVGDYLFDNLQDPKVEMKHPDVVLRLEVRQDAVYISNQLLHGPGGMPVGTAGKAVMMLSGGIDSPVASYLALKRGVDIEMVHFFSPPYTSDKALAKAKELTGILANYCGKITFIAVPFAEIQETIKEKLPEGYLMTIQRRFMLRLADMIREKRKGLAIFNGESVGQVASQTLESMAAINNVTTTPVIRPVATMDKTEIIRLAEEIGTFDLSVMPFEDCCTIFAPPRPKTKPRIDKAIEYEKRLDVEGLLQRAMDGIEISTIKPNEKFIDDQTADQDLL</sequence>
<comment type="subcellular location">
    <subcellularLocation>
        <location evidence="1 19">Cytoplasm</location>
    </subcellularLocation>
</comment>
<evidence type="ECO:0000313" key="21">
    <source>
        <dbReference type="EMBL" id="KAA9322001.1"/>
    </source>
</evidence>
<organism evidence="21 23">
    <name type="scientific">Lactobacillus jensenii</name>
    <dbReference type="NCBI Taxonomy" id="109790"/>
    <lineage>
        <taxon>Bacteria</taxon>
        <taxon>Bacillati</taxon>
        <taxon>Bacillota</taxon>
        <taxon>Bacilli</taxon>
        <taxon>Lactobacillales</taxon>
        <taxon>Lactobacillaceae</taxon>
        <taxon>Lactobacillus</taxon>
    </lineage>
</organism>
<dbReference type="Pfam" id="PF02926">
    <property type="entry name" value="THUMP"/>
    <property type="match status" value="1"/>
</dbReference>
<dbReference type="InterPro" id="IPR020536">
    <property type="entry name" value="ThiI_AANH"/>
</dbReference>
<evidence type="ECO:0000256" key="4">
    <source>
        <dbReference type="ARBA" id="ARBA00022555"/>
    </source>
</evidence>
<evidence type="ECO:0000256" key="15">
    <source>
        <dbReference type="ARBA" id="ARBA00071867"/>
    </source>
</evidence>
<dbReference type="PANTHER" id="PTHR43209">
    <property type="entry name" value="TRNA SULFURTRANSFERASE"/>
    <property type="match status" value="1"/>
</dbReference>
<dbReference type="CDD" id="cd01712">
    <property type="entry name" value="PPase_ThiI"/>
    <property type="match status" value="1"/>
</dbReference>
<dbReference type="GeneID" id="31743257"/>
<evidence type="ECO:0000256" key="16">
    <source>
        <dbReference type="ARBA" id="ARBA00075337"/>
    </source>
</evidence>
<dbReference type="InterPro" id="IPR004114">
    <property type="entry name" value="THUMP_dom"/>
</dbReference>
<dbReference type="PROSITE" id="PS51165">
    <property type="entry name" value="THUMP"/>
    <property type="match status" value="1"/>
</dbReference>
<dbReference type="Proteomes" id="UP000327236">
    <property type="component" value="Unassembled WGS sequence"/>
</dbReference>
<gene>
    <name evidence="19 21" type="primary">thiI</name>
    <name evidence="22" type="ORF">AAC431_01170</name>
    <name evidence="21" type="ORF">F6H94_05730</name>
</gene>
<dbReference type="GO" id="GO:0000049">
    <property type="term" value="F:tRNA binding"/>
    <property type="evidence" value="ECO:0007669"/>
    <property type="project" value="UniProtKB-UniRule"/>
</dbReference>
<comment type="similarity">
    <text evidence="13 19">Belongs to the ThiI family.</text>
</comment>
<feature type="binding site" evidence="19">
    <location>
        <position position="265"/>
    </location>
    <ligand>
        <name>ATP</name>
        <dbReference type="ChEBI" id="CHEBI:30616"/>
    </ligand>
</feature>
<dbReference type="GO" id="GO:0002937">
    <property type="term" value="P:tRNA 4-thiouridine biosynthesis"/>
    <property type="evidence" value="ECO:0007669"/>
    <property type="project" value="TreeGrafter"/>
</dbReference>
<evidence type="ECO:0000256" key="6">
    <source>
        <dbReference type="ARBA" id="ARBA00022741"/>
    </source>
</evidence>
<reference evidence="22 24" key="2">
    <citation type="submission" date="2024-04" db="EMBL/GenBank/DDBJ databases">
        <title>Three lactobacilli isolated from voided urine samples from females with type 2 diabetes.</title>
        <authorList>
            <person name="Kula A."/>
            <person name="Stegman N."/>
            <person name="Putonti C."/>
        </authorList>
    </citation>
    <scope>NUCLEOTIDE SEQUENCE [LARGE SCALE GENOMIC DNA]</scope>
    <source>
        <strain evidence="22 24">1855</strain>
    </source>
</reference>
<evidence type="ECO:0000256" key="14">
    <source>
        <dbReference type="ARBA" id="ARBA00066827"/>
    </source>
</evidence>
<dbReference type="GO" id="GO:0140741">
    <property type="term" value="F:tRNA-uracil-4 sulfurtransferase activity"/>
    <property type="evidence" value="ECO:0007669"/>
    <property type="project" value="UniProtKB-EC"/>
</dbReference>
<dbReference type="CDD" id="cd11716">
    <property type="entry name" value="THUMP_ThiI"/>
    <property type="match status" value="1"/>
</dbReference>
<evidence type="ECO:0000256" key="1">
    <source>
        <dbReference type="ARBA" id="ARBA00004496"/>
    </source>
</evidence>
<dbReference type="Gene3D" id="3.40.50.620">
    <property type="entry name" value="HUPs"/>
    <property type="match status" value="1"/>
</dbReference>
<keyword evidence="6 19" id="KW-0547">Nucleotide-binding</keyword>
<dbReference type="EMBL" id="VYWW01000023">
    <property type="protein sequence ID" value="KAA9322001.1"/>
    <property type="molecule type" value="Genomic_DNA"/>
</dbReference>
<dbReference type="InterPro" id="IPR054173">
    <property type="entry name" value="ThiI_fer"/>
</dbReference>
<name>A0A5N1IDC3_LACJE</name>
<keyword evidence="24" id="KW-1185">Reference proteome</keyword>
<comment type="function">
    <text evidence="12 19">Catalyzes the ATP-dependent transfer of a sulfur to tRNA to produce 4-thiouridine in position 8 of tRNAs, which functions as a near-UV photosensor. Also catalyzes the transfer of sulfur to the sulfur carrier protein ThiS, forming ThiS-thiocarboxylate. This is a step in the synthesis of thiazole, in the thiamine biosynthesis pathway. The sulfur is donated as persulfide by IscS.</text>
</comment>
<dbReference type="InterPro" id="IPR049961">
    <property type="entry name" value="ThiI_N"/>
</dbReference>
<evidence type="ECO:0000256" key="2">
    <source>
        <dbReference type="ARBA" id="ARBA00004948"/>
    </source>
</evidence>
<dbReference type="InterPro" id="IPR050102">
    <property type="entry name" value="tRNA_sulfurtransferase_ThiI"/>
</dbReference>
<keyword evidence="4 19" id="KW-0820">tRNA-binding</keyword>
<dbReference type="EC" id="2.8.1.4" evidence="14 19"/>
<comment type="catalytic activity">
    <reaction evidence="11 19">
        <text>[ThiS sulfur-carrier protein]-C-terminal Gly-Gly-AMP + S-sulfanyl-L-cysteinyl-[cysteine desulfurase] + AH2 = [ThiS sulfur-carrier protein]-C-terminal-Gly-aminoethanethioate + L-cysteinyl-[cysteine desulfurase] + A + AMP + 2 H(+)</text>
        <dbReference type="Rhea" id="RHEA:43340"/>
        <dbReference type="Rhea" id="RHEA-COMP:12157"/>
        <dbReference type="Rhea" id="RHEA-COMP:12158"/>
        <dbReference type="Rhea" id="RHEA-COMP:12910"/>
        <dbReference type="Rhea" id="RHEA-COMP:19908"/>
        <dbReference type="ChEBI" id="CHEBI:13193"/>
        <dbReference type="ChEBI" id="CHEBI:15378"/>
        <dbReference type="ChEBI" id="CHEBI:17499"/>
        <dbReference type="ChEBI" id="CHEBI:29950"/>
        <dbReference type="ChEBI" id="CHEBI:61963"/>
        <dbReference type="ChEBI" id="CHEBI:90618"/>
        <dbReference type="ChEBI" id="CHEBI:232372"/>
        <dbReference type="ChEBI" id="CHEBI:456215"/>
    </reaction>
</comment>
<evidence type="ECO:0000256" key="8">
    <source>
        <dbReference type="ARBA" id="ARBA00022884"/>
    </source>
</evidence>
<evidence type="ECO:0000313" key="23">
    <source>
        <dbReference type="Proteomes" id="UP000327236"/>
    </source>
</evidence>
<keyword evidence="3 19" id="KW-0963">Cytoplasm</keyword>
<dbReference type="KEGG" id="lje:BUE77_05950"/>
<proteinExistence type="inferred from homology"/>
<dbReference type="SUPFAM" id="SSF143437">
    <property type="entry name" value="THUMP domain-like"/>
    <property type="match status" value="1"/>
</dbReference>
<comment type="caution">
    <text evidence="21">The sequence shown here is derived from an EMBL/GenBank/DDBJ whole genome shotgun (WGS) entry which is preliminary data.</text>
</comment>
<reference evidence="21 23" key="1">
    <citation type="submission" date="2019-09" db="EMBL/GenBank/DDBJ databases">
        <title>Draft genome sequence assemblies of isolates from the urinary tract.</title>
        <authorList>
            <person name="Mores C.R."/>
            <person name="Putonti C."/>
            <person name="Wolfe A.J."/>
        </authorList>
    </citation>
    <scope>NUCLEOTIDE SEQUENCE [LARGE SCALE GENOMIC DNA]</scope>
    <source>
        <strain evidence="21 23">UMB246</strain>
    </source>
</reference>
<dbReference type="GO" id="GO:0004810">
    <property type="term" value="F:CCA tRNA nucleotidyltransferase activity"/>
    <property type="evidence" value="ECO:0007669"/>
    <property type="project" value="InterPro"/>
</dbReference>
<dbReference type="Pfam" id="PF22025">
    <property type="entry name" value="ThiI_fer"/>
    <property type="match status" value="1"/>
</dbReference>
<dbReference type="GO" id="GO:0005829">
    <property type="term" value="C:cytosol"/>
    <property type="evidence" value="ECO:0007669"/>
    <property type="project" value="TreeGrafter"/>
</dbReference>
<dbReference type="SMART" id="SM00981">
    <property type="entry name" value="THUMP"/>
    <property type="match status" value="1"/>
</dbReference>
<evidence type="ECO:0000256" key="17">
    <source>
        <dbReference type="ARBA" id="ARBA00077849"/>
    </source>
</evidence>
<dbReference type="InterPro" id="IPR003720">
    <property type="entry name" value="tRNA_STrfase"/>
</dbReference>
<dbReference type="GO" id="GO:0005524">
    <property type="term" value="F:ATP binding"/>
    <property type="evidence" value="ECO:0007669"/>
    <property type="project" value="UniProtKB-UniRule"/>
</dbReference>
<dbReference type="Gene3D" id="3.30.2130.30">
    <property type="match status" value="1"/>
</dbReference>
<dbReference type="GO" id="GO:0009228">
    <property type="term" value="P:thiamine biosynthetic process"/>
    <property type="evidence" value="ECO:0007669"/>
    <property type="project" value="UniProtKB-KW"/>
</dbReference>
<dbReference type="Pfam" id="PF02568">
    <property type="entry name" value="ThiI"/>
    <property type="match status" value="1"/>
</dbReference>
<feature type="binding site" evidence="19">
    <location>
        <position position="287"/>
    </location>
    <ligand>
        <name>ATP</name>
        <dbReference type="ChEBI" id="CHEBI:30616"/>
    </ligand>
</feature>
<keyword evidence="9 19" id="KW-0784">Thiamine biosynthesis</keyword>
<dbReference type="FunFam" id="3.40.50.620:FF:000053">
    <property type="entry name" value="Probable tRNA sulfurtransferase"/>
    <property type="match status" value="1"/>
</dbReference>
<dbReference type="UniPathway" id="UPA00060"/>
<dbReference type="NCBIfam" id="TIGR00342">
    <property type="entry name" value="tRNA uracil 4-sulfurtransferase ThiI"/>
    <property type="match status" value="1"/>
</dbReference>
<feature type="binding site" evidence="19">
    <location>
        <begin position="208"/>
        <end position="209"/>
    </location>
    <ligand>
        <name>ATP</name>
        <dbReference type="ChEBI" id="CHEBI:30616"/>
    </ligand>
</feature>
<evidence type="ECO:0000256" key="13">
    <source>
        <dbReference type="ARBA" id="ARBA00061472"/>
    </source>
</evidence>
<evidence type="ECO:0000313" key="24">
    <source>
        <dbReference type="Proteomes" id="UP001385848"/>
    </source>
</evidence>
<evidence type="ECO:0000256" key="7">
    <source>
        <dbReference type="ARBA" id="ARBA00022840"/>
    </source>
</evidence>
<keyword evidence="7 19" id="KW-0067">ATP-binding</keyword>
<evidence type="ECO:0000256" key="9">
    <source>
        <dbReference type="ARBA" id="ARBA00022977"/>
    </source>
</evidence>
<keyword evidence="8 19" id="KW-0694">RNA-binding</keyword>
<dbReference type="AlphaFoldDB" id="A0A5N1IDC3"/>
<dbReference type="GO" id="GO:0052837">
    <property type="term" value="P:thiazole biosynthetic process"/>
    <property type="evidence" value="ECO:0007669"/>
    <property type="project" value="TreeGrafter"/>
</dbReference>
<feature type="domain" description="THUMP" evidence="20">
    <location>
        <begin position="60"/>
        <end position="165"/>
    </location>
</feature>
<evidence type="ECO:0000256" key="18">
    <source>
        <dbReference type="ARBA" id="ARBA00080570"/>
    </source>
</evidence>
<dbReference type="PANTHER" id="PTHR43209:SF1">
    <property type="entry name" value="TRNA SULFURTRANSFERASE"/>
    <property type="match status" value="1"/>
</dbReference>
<evidence type="ECO:0000256" key="12">
    <source>
        <dbReference type="ARBA" id="ARBA00058382"/>
    </source>
</evidence>
<keyword evidence="5 19" id="KW-0808">Transferase</keyword>
<feature type="binding site" evidence="19">
    <location>
        <position position="296"/>
    </location>
    <ligand>
        <name>ATP</name>
        <dbReference type="ChEBI" id="CHEBI:30616"/>
    </ligand>
</feature>
<evidence type="ECO:0000313" key="22">
    <source>
        <dbReference type="EMBL" id="MEL0564536.1"/>
    </source>
</evidence>
<evidence type="ECO:0000256" key="5">
    <source>
        <dbReference type="ARBA" id="ARBA00022679"/>
    </source>
</evidence>
<evidence type="ECO:0000256" key="11">
    <source>
        <dbReference type="ARBA" id="ARBA00052330"/>
    </source>
</evidence>
<dbReference type="HAMAP" id="MF_00021">
    <property type="entry name" value="ThiI"/>
    <property type="match status" value="1"/>
</dbReference>
<protein>
    <recommendedName>
        <fullName evidence="15 19">Probable tRNA sulfurtransferase</fullName>
        <ecNumber evidence="14 19">2.8.1.4</ecNumber>
    </recommendedName>
    <alternativeName>
        <fullName evidence="16 19">Sulfur carrier protein ThiS sulfurtransferase</fullName>
    </alternativeName>
    <alternativeName>
        <fullName evidence="17 19">Thiamine biosynthesis protein ThiI</fullName>
    </alternativeName>
    <alternativeName>
        <fullName evidence="18 19">tRNA 4-thiouridine synthase</fullName>
    </alternativeName>
</protein>
<evidence type="ECO:0000259" key="20">
    <source>
        <dbReference type="PROSITE" id="PS51165"/>
    </source>
</evidence>
<dbReference type="InterPro" id="IPR049962">
    <property type="entry name" value="THUMP_ThiI"/>
</dbReference>
<dbReference type="OrthoDB" id="9773948at2"/>
<dbReference type="InterPro" id="IPR014729">
    <property type="entry name" value="Rossmann-like_a/b/a_fold"/>
</dbReference>
<accession>A0A5N1IDC3</accession>
<comment type="catalytic activity">
    <reaction evidence="10 19">
        <text>[ThiI sulfur-carrier protein]-S-sulfanyl-L-cysteine + a uridine in tRNA + 2 reduced [2Fe-2S]-[ferredoxin] + ATP + H(+) = [ThiI sulfur-carrier protein]-L-cysteine + a 4-thiouridine in tRNA + 2 oxidized [2Fe-2S]-[ferredoxin] + AMP + diphosphate</text>
        <dbReference type="Rhea" id="RHEA:24176"/>
        <dbReference type="Rhea" id="RHEA-COMP:10000"/>
        <dbReference type="Rhea" id="RHEA-COMP:10001"/>
        <dbReference type="Rhea" id="RHEA-COMP:13337"/>
        <dbReference type="Rhea" id="RHEA-COMP:13338"/>
        <dbReference type="Rhea" id="RHEA-COMP:13339"/>
        <dbReference type="Rhea" id="RHEA-COMP:13340"/>
        <dbReference type="ChEBI" id="CHEBI:15378"/>
        <dbReference type="ChEBI" id="CHEBI:29950"/>
        <dbReference type="ChEBI" id="CHEBI:30616"/>
        <dbReference type="ChEBI" id="CHEBI:33019"/>
        <dbReference type="ChEBI" id="CHEBI:33737"/>
        <dbReference type="ChEBI" id="CHEBI:33738"/>
        <dbReference type="ChEBI" id="CHEBI:61963"/>
        <dbReference type="ChEBI" id="CHEBI:65315"/>
        <dbReference type="ChEBI" id="CHEBI:136798"/>
        <dbReference type="ChEBI" id="CHEBI:456215"/>
        <dbReference type="EC" id="2.8.1.4"/>
    </reaction>
</comment>
<evidence type="ECO:0000256" key="19">
    <source>
        <dbReference type="HAMAP-Rule" id="MF_00021"/>
    </source>
</evidence>
<dbReference type="Proteomes" id="UP001385848">
    <property type="component" value="Unassembled WGS sequence"/>
</dbReference>
<dbReference type="RefSeq" id="WP_006584512.1">
    <property type="nucleotide sequence ID" value="NZ_CATOUV010000001.1"/>
</dbReference>
<evidence type="ECO:0000256" key="10">
    <source>
        <dbReference type="ARBA" id="ARBA00050570"/>
    </source>
</evidence>
<feature type="binding site" evidence="19">
    <location>
        <begin position="183"/>
        <end position="184"/>
    </location>
    <ligand>
        <name>ATP</name>
        <dbReference type="ChEBI" id="CHEBI:30616"/>
    </ligand>
</feature>
<dbReference type="GO" id="GO:0009229">
    <property type="term" value="P:thiamine diphosphate biosynthetic process"/>
    <property type="evidence" value="ECO:0007669"/>
    <property type="project" value="UniProtKB-UniRule"/>
</dbReference>
<evidence type="ECO:0000256" key="3">
    <source>
        <dbReference type="ARBA" id="ARBA00022490"/>
    </source>
</evidence>
<comment type="pathway">
    <text evidence="2 19">Cofactor biosynthesis; thiamine diphosphate biosynthesis.</text>
</comment>
<dbReference type="EMBL" id="JBBVUL010000002">
    <property type="protein sequence ID" value="MEL0564536.1"/>
    <property type="molecule type" value="Genomic_DNA"/>
</dbReference>
<dbReference type="SUPFAM" id="SSF52402">
    <property type="entry name" value="Adenine nucleotide alpha hydrolases-like"/>
    <property type="match status" value="1"/>
</dbReference>